<evidence type="ECO:0000256" key="2">
    <source>
        <dbReference type="SAM" id="Coils"/>
    </source>
</evidence>
<feature type="compositionally biased region" description="Basic and acidic residues" evidence="3">
    <location>
        <begin position="2878"/>
        <end position="2911"/>
    </location>
</feature>
<feature type="compositionally biased region" description="Basic and acidic residues" evidence="3">
    <location>
        <begin position="3002"/>
        <end position="3021"/>
    </location>
</feature>
<comment type="caution">
    <text evidence="5">The sequence shown here is derived from an EMBL/GenBank/DDBJ whole genome shotgun (WGS) entry which is preliminary data.</text>
</comment>
<feature type="compositionally biased region" description="Polar residues" evidence="3">
    <location>
        <begin position="4423"/>
        <end position="4433"/>
    </location>
</feature>
<dbReference type="EMBL" id="CAIIXF020000007">
    <property type="protein sequence ID" value="CAH1789464.1"/>
    <property type="molecule type" value="Genomic_DNA"/>
</dbReference>
<feature type="compositionally biased region" description="Polar residues" evidence="3">
    <location>
        <begin position="2950"/>
        <end position="2961"/>
    </location>
</feature>
<dbReference type="SMART" id="SM00322">
    <property type="entry name" value="KH"/>
    <property type="match status" value="2"/>
</dbReference>
<feature type="compositionally biased region" description="Low complexity" evidence="3">
    <location>
        <begin position="3026"/>
        <end position="3035"/>
    </location>
</feature>
<reference evidence="5" key="1">
    <citation type="submission" date="2022-03" db="EMBL/GenBank/DDBJ databases">
        <authorList>
            <person name="Martin C."/>
        </authorList>
    </citation>
    <scope>NUCLEOTIDE SEQUENCE</scope>
</reference>
<proteinExistence type="predicted"/>
<evidence type="ECO:0000256" key="1">
    <source>
        <dbReference type="PROSITE-ProRule" id="PRU00117"/>
    </source>
</evidence>
<feature type="compositionally biased region" description="Basic and acidic residues" evidence="3">
    <location>
        <begin position="3759"/>
        <end position="3769"/>
    </location>
</feature>
<dbReference type="InterPro" id="IPR036612">
    <property type="entry name" value="KH_dom_type_1_sf"/>
</dbReference>
<dbReference type="InterPro" id="IPR004088">
    <property type="entry name" value="KH_dom_type_1"/>
</dbReference>
<feature type="compositionally biased region" description="Basic and acidic residues" evidence="3">
    <location>
        <begin position="6770"/>
        <end position="6779"/>
    </location>
</feature>
<feature type="region of interest" description="Disordered" evidence="3">
    <location>
        <begin position="1644"/>
        <end position="1677"/>
    </location>
</feature>
<feature type="compositionally biased region" description="Basic and acidic residues" evidence="3">
    <location>
        <begin position="2853"/>
        <end position="2866"/>
    </location>
</feature>
<feature type="region of interest" description="Disordered" evidence="3">
    <location>
        <begin position="3701"/>
        <end position="3720"/>
    </location>
</feature>
<dbReference type="Gene3D" id="2.40.50.90">
    <property type="match status" value="1"/>
</dbReference>
<evidence type="ECO:0000313" key="6">
    <source>
        <dbReference type="Proteomes" id="UP000749559"/>
    </source>
</evidence>
<feature type="region of interest" description="Disordered" evidence="3">
    <location>
        <begin position="4328"/>
        <end position="4350"/>
    </location>
</feature>
<organism evidence="5 6">
    <name type="scientific">Owenia fusiformis</name>
    <name type="common">Polychaete worm</name>
    <dbReference type="NCBI Taxonomy" id="6347"/>
    <lineage>
        <taxon>Eukaryota</taxon>
        <taxon>Metazoa</taxon>
        <taxon>Spiralia</taxon>
        <taxon>Lophotrochozoa</taxon>
        <taxon>Annelida</taxon>
        <taxon>Polychaeta</taxon>
        <taxon>Sedentaria</taxon>
        <taxon>Canalipalpata</taxon>
        <taxon>Sabellida</taxon>
        <taxon>Oweniida</taxon>
        <taxon>Oweniidae</taxon>
        <taxon>Owenia</taxon>
    </lineage>
</organism>
<dbReference type="PANTHER" id="PTHR12239">
    <property type="entry name" value="PROTEIN CBG20215-RELATED"/>
    <property type="match status" value="1"/>
</dbReference>
<dbReference type="InterPro" id="IPR035437">
    <property type="entry name" value="SNase_OB-fold_sf"/>
</dbReference>
<feature type="region of interest" description="Disordered" evidence="3">
    <location>
        <begin position="3748"/>
        <end position="3845"/>
    </location>
</feature>
<evidence type="ECO:0000256" key="3">
    <source>
        <dbReference type="SAM" id="MobiDB-lite"/>
    </source>
</evidence>
<feature type="region of interest" description="Disordered" evidence="3">
    <location>
        <begin position="4233"/>
        <end position="4256"/>
    </location>
</feature>
<dbReference type="SMART" id="SM00333">
    <property type="entry name" value="TUDOR"/>
    <property type="match status" value="1"/>
</dbReference>
<protein>
    <recommendedName>
        <fullName evidence="4">Tudor domain-containing protein</fullName>
    </recommendedName>
</protein>
<feature type="region of interest" description="Disordered" evidence="3">
    <location>
        <begin position="211"/>
        <end position="312"/>
    </location>
</feature>
<feature type="compositionally biased region" description="Basic and acidic residues" evidence="3">
    <location>
        <begin position="3484"/>
        <end position="3520"/>
    </location>
</feature>
<feature type="compositionally biased region" description="Low complexity" evidence="3">
    <location>
        <begin position="225"/>
        <end position="245"/>
    </location>
</feature>
<feature type="coiled-coil region" evidence="2">
    <location>
        <begin position="954"/>
        <end position="988"/>
    </location>
</feature>
<feature type="compositionally biased region" description="Acidic residues" evidence="3">
    <location>
        <begin position="3800"/>
        <end position="3816"/>
    </location>
</feature>
<dbReference type="Gene3D" id="2.30.30.140">
    <property type="match status" value="1"/>
</dbReference>
<feature type="compositionally biased region" description="Basic and acidic residues" evidence="3">
    <location>
        <begin position="2230"/>
        <end position="2239"/>
    </location>
</feature>
<feature type="compositionally biased region" description="Basic and acidic residues" evidence="3">
    <location>
        <begin position="246"/>
        <end position="264"/>
    </location>
</feature>
<dbReference type="Proteomes" id="UP000749559">
    <property type="component" value="Unassembled WGS sequence"/>
</dbReference>
<feature type="region of interest" description="Disordered" evidence="3">
    <location>
        <begin position="4423"/>
        <end position="4448"/>
    </location>
</feature>
<feature type="region of interest" description="Disordered" evidence="3">
    <location>
        <begin position="2230"/>
        <end position="2250"/>
    </location>
</feature>
<dbReference type="PROSITE" id="PS50304">
    <property type="entry name" value="TUDOR"/>
    <property type="match status" value="1"/>
</dbReference>
<feature type="compositionally biased region" description="Acidic residues" evidence="3">
    <location>
        <begin position="274"/>
        <end position="283"/>
    </location>
</feature>
<sequence length="6880" mass="771009">MLSQLSLTQKLALVLASSTVGVVCIYLLFKSNDEDEELDKREREATSRQTVIKVDIPRKLVGSVIGRQGSTIKEIQKVTGARVNFDDKNRSETPENEDLPRTVTIRGSAENAQQAELMITEIIANQPLKKTVECPVPVRCLGRIIGRNGDTIRQLQRISSARIVIPREGDERDRDALKQIEITGTESEIQAALGLIEEKVQEDKGYRANLAVSQTNRRQRIQQKPQSQTTSDTPLPPSLDTSLPSHDTDPDTQVEDHTEKEVRRIPPGTQPDLESSDEEDNDLDFSHGDKVTSSEQISPQKMEPLEASQADGAAALPSSLVERDLTPYWPPTQEYVDVMVSAVDTAGHFWVQVVSPLSPHLDKLVDEMTNFYSKPDFHYIRPVTEAKVGDMVAAMFEADQSDKSWYRARITDVDRGKVELYYVDYGDSGEMPLCVCYPLKSDFLKIPFQAVECFLANVKPAGAGQEEWSDDASDCFEALTFAAQWKVLVAKPVGYKHLGGTHYAPCLVLTNTNDQQDININAELINRGFAESYETDNMLSMDDIAAAGDMTVTGMTGPSVFHQIKENAVKSSGEPNDTDKVKDDARAILESLADMVGDDIVNTCESTAIITASIDNRELTGETDNVVTMETNDSYDIIGASNGPSILEFHEESQHDTNVSIDDTTDVTSHDYSVQYEPEVDPVKDLIASSQNDVIINYGAKENNVIADDVENSTFSSCITAENVNSVRVTENDKGVCKYEVMAYNAGEDSVNSVDREHMGVEGDLKAISEPIKTGQSEDIDMCVVKKNAVEPAFVGIASTSCESGVKLLKVDAEDTFQVFDNSGNMNLDNKDNSEDIDLPGFTQSASIETKKIVKDDSKVDINTVEGPAGLITNLEIQNMTDNFTFPVGEGPYEGRCDHFMVSSCDTSISDADFEQHNNLDRSVSISQENVKVDVNVSDRHDVTFDKSLLEADLDNANNLMTEVMMDLNQMNQEGEQSFRELEELEASVDKLETHVLETGVESIPSRKPMITDCYAEDIVHKQEALLREIEEGIQDVVGKEDIEESELQTADRHVGQDQFDGENRIESLATAVEEQPILESQEMSVEEEQQIVESQVTTVEEQPTVESQESTQEKQQLFVSQECTVEKLSINKTTEEEQSIVESQGSSEEQPIVESLETMTEEEQHIVKSQETKREEEQPIVESLETTVEKEQPIVKSHETLVKEQPIAESQESTGEKKQVMVISQETAVEEQSIVLLQDVTVEKEQSIIKSIETTIEEEQPIIESHETSKEKEQLIVESQEVTLEDEQPIVESQEVTLEDEQPIVESQEVTLEGEQPIVESQEVTLEDEQPIVESQEVTLEDEQPIVESQEVTLEDEQPIVESQEVTLEDEQPIFESQEVTLEDEQPIVESQEVTLEDEQPIVESQEVTLEDEQPIVESQEVTLEDEQPIVESQEVTLEDEQPIVESQEVTLEDEKPIVESQEVTLEDEQPIVESQEVTLEDEQPIVESQEVTLEDEQLIVESQEVTLEDEQPIVESQEVTLEDEQPIVESQEVTLEDEQPIVESQEVTLEDEQPIVESQEVTLEDEQPIVESQEETLEDEQPIVESQEVTLEDEQPIVESQEVTLEDEQPIVESQEVTLEDEQPIVESQNVTLEDEQPIVESQETTVEEKQPMVPSQEITTDDEQPMVSSQETTVEEKQQIIEQQETTLEEKQQIIEPHETTVEEENQIIEQQETTVELEEPIIESQEIKVDEEHLVVESLESTGEKTLPIVEPQEITVEGDLIVESQEESLGEQPIVESQETLVEEKLPVVEPQQTAIEEGEVIVESHDQKEEQTIVEPPEMTLQEKQPTIESLETAVEEQFIVKSQETTIGKRGLIVDSQEETLEEKQPIIESQQTLDEEKLRIFETQETTIEEGEAIVELKEKIEEKQPVVESQEEMEEKQPIVQSQETLIEQEVPIVQPQKTTVKESEAIGESIEERIEKEQPIVESEEVTGEKKLPIFEPQEITVEEGEPIVGSQETLVEEKLPIGEPQETVTKEGEAIVETEEEIQEKQPNVESQKEILKEQQIVGSQETLDDEELPVVEPQGTTVEGEEPIVEPQEERVEKEQPVVDSQEISGDKELPPIEPWETTVEGEEPIVEPQETTIKEGGVIVELQEELEEKQPIISSQEEMEEKQPIVEPQETTVEVGESIVEPQETLIKEELPIVEPQETSIEEREAIVEPQETTIKEGEAIELQVEIEEKQPIVKSKDEKQPIGESQQPLVEEELPILEQQETTIEEEEPIVESQEEIIEEDLPIVESQGITVEEEGLNVKIQTVEQPIVESLETTVEVEQPTIESHETVDKKEQPIVEPQETTTEDQPVVESQPTIEEGPPIVESQEIKVKEQPIVVPQEHQRQHDLVTEPDLNENDQRELAEIFGKLLQASEGFEESDTEDIGTEYKVQEAIGSTMTFDSDKSKEDIPVPETYVNGEEELPLRRSIESYNLLTLVESDVNEESSEILKDDNVDDVCDVFVEFGKEKFRCDEMVSDIAHIPDDVAYNKLETSKEQQSIVPVTEDRDAQLQSDPQDTTKEHIDAKPFDHKKVTIAENKEESEQVHVHTQSLSILDMLERGNIDQKIRHCFPSFIIEQNCPTDTHPIEIVEKDNLNKHTQEISHRDDSDITEYTNVHPLENDSSVTYSADAQKTMFNLDTGEIGLEVFAEETNALVVQPTNDKSAYQHVANETIFLETHSTGINTLQKIESGGLNTDSNIMPLIQIPSTQDQKLHFINYDVAREIDSQVSADEINAPLVQSANDKSTKETDQHVLDDSIYLQTHYAGINTLQKLETGGLSTDSNLMTLIQIDSDHAHKDSGEDDKSRIGEQKQFIAEEKQDFVDSEKSIDEEQSVAESEPIVVEKDQLIVESEERPNEEQAVEESKQRTVEKEQSSEQTFVEEQQLIVESEERSNEEESVKKSKQRTVREEQLSEQISVEEQQLTVESEEKFSEEESVEESKQRTVEEEQSSEPTSVEGQQLIVESEERSNEEQAVEESKQRIFEEEQSSEQTSVEKQQLIVKSEERSNEEQAVEESKQRTFEKEQSSEQTFVEEQQLIIESEERSNEEQSVEKSKQRTVEREQSSEKSSVEDQYLIVESEERSNEEESVEESKQTSVEKQQLIVESEERSNEEESVGESKQRTVEEEQSSEQTSVEEQQLIIEYDEGSYEEQSVEELKERTVEEAQSFEQTSVEEEQLIIKSEESEQIAVKEEHSVIESEQTPFEEKQFTMESDETSHKEEQPLVEYKQKIVEESTFFETHASSLHVLEQLDTGNTTLNIAPTQKQSHSYLPGDNLCPYMEHKGVIYHTEDSERVADDSTQNDDHRLLVNDKDTSFTETKNNAPLLDMTNNNSETQLDQSKAFDEISGTESDIDIFPEITDNDDCSIGMQIDEPLNKFSEDQDYNNITSSAIETEVDLEHTHSPYKLQDDIQVVQLQAHMATCTIQDKDNETNKNSTQVESKIEITEAETKQEEHQNELDVDNTNDRKRDVDEEYKETTKENVEEISATESETETYPEFKDNLELQQHKDICIDQDLTPPATHDVQESSSPESDHQLFPEITGNEQPTTCLQETVEIKDTDVLSGDDAHAKEGRNILNEAALISPSDVEKVSADYTTQESGYELFPEVTDTAKGLLSENDEALLQANVNMNDIAKSPVQESDFDLFPDITDTDDIEVNISPLEKVDDDKSDTAPQLLSDNDEAPLQANVKMNDIATSAALESDFDLFPDITDTDDVEANDSPLEKFDDDKSDTAPVLPSENEEAPLEANVNMNDKEETAVLDSDFDLFPDITDTDDVEANDSPLEKVDDDKSDTAPKLPSENEETPLQANVNINDIAKSAVLDSDFDLFPDITDTDDVEVNDHPFEKVDDVKSDTAPKLLSENGEEANVNMNDIAKSPALDSDLDLFPDITDKHDVKVNDQLLATVDDKSETATGSLLDNDEAPLEANVNMDDKAETAVSESDFDLFPNITDTDDVEVNDHPLEQVDDDKSDTAPGLPSENEEGPLEANVNMNDKAETAVLDSDFVLFPNITDTDDVIVNDHSLEKVDGDKSDTAPGLPSENDEAPLQANVNMNDIAKSAVLESDFDLFPDIIDTDDDVTVDLHIETDVEKNNDRIDVANFPNISGSGLEECPLDFADSKLDNLTVELIQNVTGHTELDEQKYPGVAEHSHTGQEDDDPILKKNIEECVIIDSDGEIVDNEDDIKGVFEKLLTAPKDKDDSRTHNHSSIKDDDVSKEISTENLTNQINVLKEHGEHEAHQAENELFCKPTSEVPPSPVNPELVVNTRTLTADEEEARAILAFLLEETADDVTESDENNPIHKCEHQTPPQDRKQATILQNDTQKIKSSARIDEFGISNESNQKQFEQNTNYNANESIQSDNEWFIIDSPDQSIGSPVSSDFCIVDSASSDSQQSPEYSKKHENDNLSGDEFTDKMVSGITMEDKQQSSFVLEQGPEEHRKNCDTPPDSQCNGKFDVGKIEKDEEIEKFIDNTGDLGSGLINNGAKQNKKMIGSDEDSDGMCTISDVITRVNSEKGDDTKTKLTCNDDRLESKVTVNDLNIEATLIDENVESTNDSKTPVTCNDEELEIEGNINDLNIEAKLNDENVEITGDSMTTVTCNDEELESEGDINDLNIEAKLIDENVESTGDSKTPVTCNDEELEIERNINDLNIEAKLIDENVESTGDSKPSVTCNDEELEIERNINDLNIEAKLNDENVESTCDSKTPVTCNDEELEIERNINDLNIEAKLIDENVESTGDSKPTVTCNDGELEIEGNINDLNIKATLIDENEESTGDSKPTVTCNDEELESKGASNDLNIEAKLIDENVESTDDSKPSVTCNDEELEIDRNINDLNIEAKLNDENVESTCDSKTPVTCNDEELEIERNINNLNIEATLIDENVESTGDSKPSVTCNDEELEIVRNINDLNIEAKLNDENVESTCDSKTPVTCNDEELEIKRNINDLNIEAKLIDENVESTGDSKPTVTCNDGELEIEGNINDLNIEAKLIDENVESTGDSKPTVTCNDEELEIDRNVNDLNIEAKLIDENVESTGDSKPTVTCNDEELEIERNINDLNIEAKLIDENVESTGDSKPTVTCNDEVLEIERYINDLKMEPKLIDENVKSTDDSKPTVTFNDEELESEGDINDLNIEPKLIDKSVESTDDSKTTVTCNDEELESKGASNYLNIEANVIDENVKSTDDSNTVANCKDEELDSKVTVSDVDVKDTKKTNEIHQFTCLSDEGVEEITAAPVTDLVDIATAVNISHTSNEEFKNDYNGNADKAMKHRNPYRYSSTDYPEFSGKSVQYEGSYDTYIPDVMNLESCEVDRKFENMYENVSPRRCDIDIDKDGVEANSPIAAKSKSPDIETPRMMEHSEDCVIQTIEVFPTDTLKFGNVPTEQIEIGEELEKIYNQIGNTSNDFEKMNESVVHTAEMQMPTNTADNLSHEIVSGGINEGFADVDMKEPLKQNNADDILKIGIGCTGFADAGSELEQCLENIQQEMMDTVVAQTTELSYVNPEPLISEIHTYYKGTEKLLCNATINENYNDFDFISKDSHLEEAKGAVKDSEHICDTKNALVTAASPVSKTKKQREGVNAGESNLITYDEMTNSEDEEKYYIDVDEASFWSIHKSGLHVLDQIETGILPISMISVLRINLQACESEQSVPIDPVTKCVVISGEGRDRDMASAVSDTQPCCQEYTHVSSNPNTCTIHPILSDISKVDSYGCPCSTESSCESILSTSRASINEDETTLDTITPLIYAGVFSDQSNSEIHFTRNTIHISERGSVDKNKTNCIKFAPSELTTIHVKPTTPDGNLTGPGQTSIAAEHITANTQSSISDMPAVASDISSTFLDVPSNASDIPSNASTYDSTELDSLRLKDFVDTNDNTDTITTPRLGNLENITCKGPKLESLDGYLSETSNTEETIKYTRPKLESLDGYMSETSYTDDTRTYARPKLESLDGHMSETSNTEESIKYTRPKLESLDSYMSETSNAEELIKYTKPKLESLDGYMSETSNIEETVAYTRPKLKILDGYMSETSQTEETVTYTRPKLESLDGYTSEASHTEETIKYTRPKLESLDGYMSETSNTEETFKYTRPKLENLNGSSMSGISNSLKRANIDSVRVISSDRSEEIISSRRSQVKYRREGIIHNKASVKKSKVVGENYAIEQIKDNSKCMPNLTQFPTDNSHLKTVSNLQMQQIMREPSERVKKIQCQSSNSQLPTVDKKKHRLTSSSHFDMPDYSKNLDCTSEEHYLPRTRMSPFNQSTPDSLASSDMPCSHTAGLPTLVSKKIFRIKQPRNIKDQPELNERSKCEDGMKSLDECVRSVYDVITDVNATKPSVVLTSQDGSEVINKPILDPEQQNKYSFKIRPKSESDFVKIVLPSPKSSRRVIETDRVLAHHDDTKNLIQYGAKTPSRSHGGDMRPLSFTAISPTESTNMLPHKMTFPIRSTPHSYSVGFPYTPVPIPQPDLNTNEHEPSNKQRTLFDATTTQYFEDTEVKRSEVVVDLAPPKIQKRKIRVSKAGTGTTEKASDSTFVKKAVYNRRGQTPYQLDTVSDLDISGGDSLLGQNSLGIIHTPGVTELGECKLDMSNIDKHDTTDLQQHSFTVDLSNLDKESPNYDVGDSPLSQYNISKYIDSSYDDPGVHICDTQSNVSTYSWSSGWTSDSDTSLAESAHALHQLKQRKQHALHPARKCKVIKQGTTEQSRMNPYLNQPKPFAGSYEAKYWGGHRRKPHSYSRDVFASPMHGTPRDISKHDTPERFSVHNQAFLRKNSSSSHISDSDVQLSDFSNISTDSSTQHGQLFQSGTHWTSGPPLTPYCKQSSWEKAGKLKWSQGKRLSNPSRTHQSNVKFEDCWSDF</sequence>
<dbReference type="SUPFAM" id="SSF54791">
    <property type="entry name" value="Eukaryotic type KH-domain (KH-domain type I)"/>
    <property type="match status" value="2"/>
</dbReference>
<dbReference type="SUPFAM" id="SSF63748">
    <property type="entry name" value="Tudor/PWWP/MBT"/>
    <property type="match status" value="1"/>
</dbReference>
<feature type="region of interest" description="Disordered" evidence="3">
    <location>
        <begin position="4000"/>
        <end position="4023"/>
    </location>
</feature>
<feature type="region of interest" description="Disordered" evidence="3">
    <location>
        <begin position="2148"/>
        <end position="2168"/>
    </location>
</feature>
<feature type="compositionally biased region" description="Basic and acidic residues" evidence="3">
    <location>
        <begin position="2084"/>
        <end position="2093"/>
    </location>
</feature>
<keyword evidence="1" id="KW-0694">RNA-binding</keyword>
<evidence type="ECO:0000313" key="5">
    <source>
        <dbReference type="EMBL" id="CAH1789464.1"/>
    </source>
</evidence>
<feature type="compositionally biased region" description="Basic and acidic residues" evidence="3">
    <location>
        <begin position="3078"/>
        <end position="3107"/>
    </location>
</feature>
<dbReference type="Pfam" id="PF00567">
    <property type="entry name" value="TUDOR"/>
    <property type="match status" value="1"/>
</dbReference>
<dbReference type="PANTHER" id="PTHR12239:SF41">
    <property type="entry name" value="MEMBRANE ASSOCIATED PROTEIN, PUTATIVE-RELATED"/>
    <property type="match status" value="1"/>
</dbReference>
<dbReference type="Gene3D" id="3.30.1370.10">
    <property type="entry name" value="K Homology domain, type 1"/>
    <property type="match status" value="2"/>
</dbReference>
<feature type="region of interest" description="Disordered" evidence="3">
    <location>
        <begin position="3484"/>
        <end position="3533"/>
    </location>
</feature>
<keyword evidence="2" id="KW-0175">Coiled coil</keyword>
<feature type="region of interest" description="Disordered" evidence="3">
    <location>
        <begin position="6759"/>
        <end position="6779"/>
    </location>
</feature>
<feature type="domain" description="Tudor" evidence="4">
    <location>
        <begin position="385"/>
        <end position="446"/>
    </location>
</feature>
<feature type="compositionally biased region" description="Basic and acidic residues" evidence="3">
    <location>
        <begin position="3820"/>
        <end position="3831"/>
    </location>
</feature>
<keyword evidence="6" id="KW-1185">Reference proteome</keyword>
<feature type="region of interest" description="Disordered" evidence="3">
    <location>
        <begin position="2071"/>
        <end position="2110"/>
    </location>
</feature>
<dbReference type="PROSITE" id="PS50084">
    <property type="entry name" value="KH_TYPE_1"/>
    <property type="match status" value="2"/>
</dbReference>
<accession>A0A8S4P4Y3</accession>
<dbReference type="Pfam" id="PF00013">
    <property type="entry name" value="KH_1"/>
    <property type="match status" value="2"/>
</dbReference>
<feature type="compositionally biased region" description="Basic and acidic residues" evidence="3">
    <location>
        <begin position="2926"/>
        <end position="2948"/>
    </location>
</feature>
<gene>
    <name evidence="5" type="ORF">OFUS_LOCUS14813</name>
</gene>
<evidence type="ECO:0000259" key="4">
    <source>
        <dbReference type="PROSITE" id="PS50304"/>
    </source>
</evidence>
<dbReference type="InterPro" id="IPR002999">
    <property type="entry name" value="Tudor"/>
</dbReference>
<dbReference type="GO" id="GO:0005739">
    <property type="term" value="C:mitochondrion"/>
    <property type="evidence" value="ECO:0007669"/>
    <property type="project" value="UniProtKB-ARBA"/>
</dbReference>
<feature type="region of interest" description="Disordered" evidence="3">
    <location>
        <begin position="2534"/>
        <end position="2557"/>
    </location>
</feature>
<feature type="compositionally biased region" description="Basic and acidic residues" evidence="3">
    <location>
        <begin position="4335"/>
        <end position="4350"/>
    </location>
</feature>
<dbReference type="GO" id="GO:0003723">
    <property type="term" value="F:RNA binding"/>
    <property type="evidence" value="ECO:0007669"/>
    <property type="project" value="UniProtKB-UniRule"/>
</dbReference>
<feature type="compositionally biased region" description="Polar residues" evidence="3">
    <location>
        <begin position="2338"/>
        <end position="2353"/>
    </location>
</feature>
<feature type="region of interest" description="Disordered" evidence="3">
    <location>
        <begin position="2853"/>
        <end position="3174"/>
    </location>
</feature>
<dbReference type="OrthoDB" id="9995375at2759"/>
<name>A0A8S4P4Y3_OWEFU</name>
<feature type="compositionally biased region" description="Basic and acidic residues" evidence="3">
    <location>
        <begin position="3039"/>
        <end position="3063"/>
    </location>
</feature>
<feature type="region of interest" description="Disordered" evidence="3">
    <location>
        <begin position="2315"/>
        <end position="2362"/>
    </location>
</feature>
<dbReference type="InterPro" id="IPR052293">
    <property type="entry name" value="SRRP"/>
</dbReference>
<feature type="compositionally biased region" description="Basic and acidic residues" evidence="3">
    <location>
        <begin position="2322"/>
        <end position="2333"/>
    </location>
</feature>
<dbReference type="InterPro" id="IPR004087">
    <property type="entry name" value="KH_dom"/>
</dbReference>